<proteinExistence type="predicted"/>
<feature type="region of interest" description="Disordered" evidence="1">
    <location>
        <begin position="169"/>
        <end position="211"/>
    </location>
</feature>
<reference evidence="2 3" key="1">
    <citation type="submission" date="2016-03" db="EMBL/GenBank/DDBJ databases">
        <title>EvidentialGene: Evidence-directed Construction of Genes on Genomes.</title>
        <authorList>
            <person name="Gilbert D.G."/>
            <person name="Choi J.-H."/>
            <person name="Mockaitis K."/>
            <person name="Colbourne J."/>
            <person name="Pfrender M."/>
        </authorList>
    </citation>
    <scope>NUCLEOTIDE SEQUENCE [LARGE SCALE GENOMIC DNA]</scope>
    <source>
        <strain evidence="2 3">Xinb3</strain>
        <tissue evidence="2">Complete organism</tissue>
    </source>
</reference>
<feature type="region of interest" description="Disordered" evidence="1">
    <location>
        <begin position="33"/>
        <end position="56"/>
    </location>
</feature>
<evidence type="ECO:0000313" key="3">
    <source>
        <dbReference type="Proteomes" id="UP000076858"/>
    </source>
</evidence>
<dbReference type="Proteomes" id="UP000076858">
    <property type="component" value="Unassembled WGS sequence"/>
</dbReference>
<evidence type="ECO:0000256" key="1">
    <source>
        <dbReference type="SAM" id="MobiDB-lite"/>
    </source>
</evidence>
<feature type="region of interest" description="Disordered" evidence="1">
    <location>
        <begin position="99"/>
        <end position="124"/>
    </location>
</feature>
<dbReference type="EMBL" id="LRGB01003106">
    <property type="protein sequence ID" value="KZS04652.1"/>
    <property type="molecule type" value="Genomic_DNA"/>
</dbReference>
<name>A0A164M243_9CRUS</name>
<dbReference type="AlphaFoldDB" id="A0A164M243"/>
<gene>
    <name evidence="2" type="ORF">APZ42_032363</name>
</gene>
<accession>A0A164M243</accession>
<sequence length="258" mass="28526">MYRRDSQRFTSFLFPSSVSPDGIVRSAQEGRNLLGGSQEGDVPCGPKSFSSSLHHPPHLISAPTSPFFYIMSEAVAKAESIESGGNISIEDEMKPEAMKNESPLLPDNDLKQKRGKRKAAHTKLTNQLRKAVADHKMGAIRLKKLQVAACQFYWDVSFRRHDDDEKKHFKKQNAAHTSTIGHVSTEEGSKSTASSPPEAAPKGKQLKTEEKAAKKTDQWRCLACNGRAHNLASCSLFMSFTPTKRLKSYLSPGGVYYA</sequence>
<protein>
    <submittedName>
        <fullName evidence="2">Uncharacterized protein</fullName>
    </submittedName>
</protein>
<evidence type="ECO:0000313" key="2">
    <source>
        <dbReference type="EMBL" id="KZS04652.1"/>
    </source>
</evidence>
<keyword evidence="3" id="KW-1185">Reference proteome</keyword>
<organism evidence="2 3">
    <name type="scientific">Daphnia magna</name>
    <dbReference type="NCBI Taxonomy" id="35525"/>
    <lineage>
        <taxon>Eukaryota</taxon>
        <taxon>Metazoa</taxon>
        <taxon>Ecdysozoa</taxon>
        <taxon>Arthropoda</taxon>
        <taxon>Crustacea</taxon>
        <taxon>Branchiopoda</taxon>
        <taxon>Diplostraca</taxon>
        <taxon>Cladocera</taxon>
        <taxon>Anomopoda</taxon>
        <taxon>Daphniidae</taxon>
        <taxon>Daphnia</taxon>
    </lineage>
</organism>
<comment type="caution">
    <text evidence="2">The sequence shown here is derived from an EMBL/GenBank/DDBJ whole genome shotgun (WGS) entry which is preliminary data.</text>
</comment>